<keyword evidence="2" id="KW-1185">Reference proteome</keyword>
<dbReference type="EMBL" id="ML770052">
    <property type="protein sequence ID" value="KAE9384955.1"/>
    <property type="molecule type" value="Genomic_DNA"/>
</dbReference>
<organism evidence="1 2">
    <name type="scientific">Gymnopus androsaceus JB14</name>
    <dbReference type="NCBI Taxonomy" id="1447944"/>
    <lineage>
        <taxon>Eukaryota</taxon>
        <taxon>Fungi</taxon>
        <taxon>Dikarya</taxon>
        <taxon>Basidiomycota</taxon>
        <taxon>Agaricomycotina</taxon>
        <taxon>Agaricomycetes</taxon>
        <taxon>Agaricomycetidae</taxon>
        <taxon>Agaricales</taxon>
        <taxon>Marasmiineae</taxon>
        <taxon>Omphalotaceae</taxon>
        <taxon>Gymnopus</taxon>
    </lineage>
</organism>
<sequence length="157" mass="17002">MLFFKNVLSLDIGPINLVRSSSSELGHLKELKRGGRGNDGVRNMAETKIGELAVSCITCPAPGINLPEGWENAPPDKHCEVSTWALDPPLGDSWSYFYCATIKDQEEICTCTGLAALDYANTKYSKGYCATGVGMCTCSHHEVVMKNGVGDLQKGER</sequence>
<dbReference type="Proteomes" id="UP000799118">
    <property type="component" value="Unassembled WGS sequence"/>
</dbReference>
<proteinExistence type="predicted"/>
<evidence type="ECO:0000313" key="2">
    <source>
        <dbReference type="Proteomes" id="UP000799118"/>
    </source>
</evidence>
<accession>A0A6A4GI75</accession>
<dbReference type="AlphaFoldDB" id="A0A6A4GI75"/>
<reference evidence="1" key="1">
    <citation type="journal article" date="2019" name="Environ. Microbiol.">
        <title>Fungal ecological strategies reflected in gene transcription - a case study of two litter decomposers.</title>
        <authorList>
            <person name="Barbi F."/>
            <person name="Kohler A."/>
            <person name="Barry K."/>
            <person name="Baskaran P."/>
            <person name="Daum C."/>
            <person name="Fauchery L."/>
            <person name="Ihrmark K."/>
            <person name="Kuo A."/>
            <person name="LaButti K."/>
            <person name="Lipzen A."/>
            <person name="Morin E."/>
            <person name="Grigoriev I.V."/>
            <person name="Henrissat B."/>
            <person name="Lindahl B."/>
            <person name="Martin F."/>
        </authorList>
    </citation>
    <scope>NUCLEOTIDE SEQUENCE</scope>
    <source>
        <strain evidence="1">JB14</strain>
    </source>
</reference>
<name>A0A6A4GI75_9AGAR</name>
<gene>
    <name evidence="1" type="ORF">BT96DRAFT_960830</name>
</gene>
<protein>
    <submittedName>
        <fullName evidence="1">Uncharacterized protein</fullName>
    </submittedName>
</protein>
<dbReference type="Pfam" id="PF18758">
    <property type="entry name" value="KDZ"/>
    <property type="match status" value="1"/>
</dbReference>
<evidence type="ECO:0000313" key="1">
    <source>
        <dbReference type="EMBL" id="KAE9384955.1"/>
    </source>
</evidence>
<dbReference type="InterPro" id="IPR040521">
    <property type="entry name" value="KDZ"/>
</dbReference>
<dbReference type="OrthoDB" id="3192989at2759"/>